<feature type="region of interest" description="Disordered" evidence="7">
    <location>
        <begin position="20"/>
        <end position="41"/>
    </location>
</feature>
<dbReference type="Proteomes" id="UP000315995">
    <property type="component" value="Chromosome"/>
</dbReference>
<evidence type="ECO:0000256" key="5">
    <source>
        <dbReference type="ARBA" id="ARBA00022989"/>
    </source>
</evidence>
<dbReference type="GO" id="GO:0015341">
    <property type="term" value="F:zinc efflux antiporter activity"/>
    <property type="evidence" value="ECO:0007669"/>
    <property type="project" value="TreeGrafter"/>
</dbReference>
<keyword evidence="6 8" id="KW-0472">Membrane</keyword>
<evidence type="ECO:0000256" key="8">
    <source>
        <dbReference type="SAM" id="Phobius"/>
    </source>
</evidence>
<dbReference type="InterPro" id="IPR058533">
    <property type="entry name" value="Cation_efflux_TM"/>
</dbReference>
<proteinExistence type="inferred from homology"/>
<feature type="domain" description="Cation efflux protein transmembrane" evidence="9">
    <location>
        <begin position="53"/>
        <end position="246"/>
    </location>
</feature>
<feature type="transmembrane region" description="Helical" evidence="8">
    <location>
        <begin position="116"/>
        <end position="135"/>
    </location>
</feature>
<dbReference type="SUPFAM" id="SSF160240">
    <property type="entry name" value="Cation efflux protein cytoplasmic domain-like"/>
    <property type="match status" value="1"/>
</dbReference>
<dbReference type="OrthoDB" id="9806522at2"/>
<evidence type="ECO:0000313" key="11">
    <source>
        <dbReference type="EMBL" id="QDG49249.1"/>
    </source>
</evidence>
<dbReference type="InterPro" id="IPR050291">
    <property type="entry name" value="CDF_Transporter"/>
</dbReference>
<dbReference type="Gene3D" id="1.20.1510.10">
    <property type="entry name" value="Cation efflux protein transmembrane domain"/>
    <property type="match status" value="1"/>
</dbReference>
<dbReference type="Pfam" id="PF16916">
    <property type="entry name" value="ZT_dimer"/>
    <property type="match status" value="1"/>
</dbReference>
<evidence type="ECO:0000256" key="3">
    <source>
        <dbReference type="ARBA" id="ARBA00022448"/>
    </source>
</evidence>
<evidence type="ECO:0000256" key="4">
    <source>
        <dbReference type="ARBA" id="ARBA00022692"/>
    </source>
</evidence>
<dbReference type="PANTHER" id="PTHR43840">
    <property type="entry name" value="MITOCHONDRIAL METAL TRANSPORTER 1-RELATED"/>
    <property type="match status" value="1"/>
</dbReference>
<feature type="transmembrane region" description="Helical" evidence="8">
    <location>
        <begin position="84"/>
        <end position="104"/>
    </location>
</feature>
<feature type="transmembrane region" description="Helical" evidence="8">
    <location>
        <begin position="52"/>
        <end position="72"/>
    </location>
</feature>
<comment type="similarity">
    <text evidence="2">Belongs to the cation diffusion facilitator (CDF) transporter (TC 2.A.4) family.</text>
</comment>
<evidence type="ECO:0000256" key="6">
    <source>
        <dbReference type="ARBA" id="ARBA00023136"/>
    </source>
</evidence>
<evidence type="ECO:0000259" key="10">
    <source>
        <dbReference type="Pfam" id="PF16916"/>
    </source>
</evidence>
<feature type="transmembrane region" description="Helical" evidence="8">
    <location>
        <begin position="195"/>
        <end position="215"/>
    </location>
</feature>
<dbReference type="GO" id="GO:0006882">
    <property type="term" value="P:intracellular zinc ion homeostasis"/>
    <property type="evidence" value="ECO:0007669"/>
    <property type="project" value="TreeGrafter"/>
</dbReference>
<dbReference type="EMBL" id="CP041186">
    <property type="protein sequence ID" value="QDG49249.1"/>
    <property type="molecule type" value="Genomic_DNA"/>
</dbReference>
<dbReference type="InterPro" id="IPR036837">
    <property type="entry name" value="Cation_efflux_CTD_sf"/>
</dbReference>
<evidence type="ECO:0000256" key="1">
    <source>
        <dbReference type="ARBA" id="ARBA00004141"/>
    </source>
</evidence>
<dbReference type="Gene3D" id="3.30.70.1350">
    <property type="entry name" value="Cation efflux protein, cytoplasmic domain"/>
    <property type="match status" value="1"/>
</dbReference>
<protein>
    <submittedName>
        <fullName evidence="11">Cation transporter</fullName>
    </submittedName>
</protein>
<dbReference type="InterPro" id="IPR002524">
    <property type="entry name" value="Cation_efflux"/>
</dbReference>
<dbReference type="PANTHER" id="PTHR43840:SF15">
    <property type="entry name" value="MITOCHONDRIAL METAL TRANSPORTER 1-RELATED"/>
    <property type="match status" value="1"/>
</dbReference>
<feature type="transmembrane region" description="Helical" evidence="8">
    <location>
        <begin position="155"/>
        <end position="174"/>
    </location>
</feature>
<feature type="domain" description="Cation efflux protein cytoplasmic" evidence="10">
    <location>
        <begin position="254"/>
        <end position="326"/>
    </location>
</feature>
<feature type="transmembrane region" description="Helical" evidence="8">
    <location>
        <begin position="221"/>
        <end position="238"/>
    </location>
</feature>
<dbReference type="SUPFAM" id="SSF161111">
    <property type="entry name" value="Cation efflux protein transmembrane domain-like"/>
    <property type="match status" value="1"/>
</dbReference>
<reference evidence="11 12" key="1">
    <citation type="submission" date="2019-06" db="EMBL/GenBank/DDBJ databases">
        <title>Persicimonas caeni gen. nov., sp. nov., a predatory bacterium isolated from solar saltern.</title>
        <authorList>
            <person name="Wang S."/>
        </authorList>
    </citation>
    <scope>NUCLEOTIDE SEQUENCE [LARGE SCALE GENOMIC DNA]</scope>
    <source>
        <strain evidence="11 12">YN101</strain>
    </source>
</reference>
<dbReference type="GO" id="GO:0015086">
    <property type="term" value="F:cadmium ion transmembrane transporter activity"/>
    <property type="evidence" value="ECO:0007669"/>
    <property type="project" value="TreeGrafter"/>
</dbReference>
<organism evidence="11 12">
    <name type="scientific">Persicimonas caeni</name>
    <dbReference type="NCBI Taxonomy" id="2292766"/>
    <lineage>
        <taxon>Bacteria</taxon>
        <taxon>Deltaproteobacteria</taxon>
        <taxon>Bradymonadales</taxon>
        <taxon>Bradymonadaceae</taxon>
        <taxon>Persicimonas</taxon>
    </lineage>
</organism>
<dbReference type="NCBIfam" id="TIGR01297">
    <property type="entry name" value="CDF"/>
    <property type="match status" value="1"/>
</dbReference>
<keyword evidence="5 8" id="KW-1133">Transmembrane helix</keyword>
<sequence length="339" mass="36873">MARHPQGACARCEADCRATEEDRTRRASVKTDPQAAPTDEEFGRTAPQVRRVLWITFFLNLAVAAGKLIYGYATDIVSLQADGFHSIFDGMANVIGLVAMGLAMKPPDPEHPYGHRKIEVAASLIIGLMVTLGFLEVGRGVWAAATSDVAPQVTPASYAVVLVALSVSLGVSWYERRAGERLNSMILKADSAHTFTDSIAGLAVLIGMYLVDIGIAVGDVLAALAVMFFIGMTAYRVLREGIDVLVDTSYLDPEAVQQLVEDIPEVKSCHYVRSRGMPGHVHVDLHLTLDPDMKLERAGEILLTVKDRLKGHFADVSDVLVQIEPHKPTYVEDVPEKLV</sequence>
<dbReference type="GO" id="GO:0015093">
    <property type="term" value="F:ferrous iron transmembrane transporter activity"/>
    <property type="evidence" value="ECO:0007669"/>
    <property type="project" value="TreeGrafter"/>
</dbReference>
<dbReference type="GO" id="GO:0005886">
    <property type="term" value="C:plasma membrane"/>
    <property type="evidence" value="ECO:0007669"/>
    <property type="project" value="TreeGrafter"/>
</dbReference>
<dbReference type="InterPro" id="IPR027469">
    <property type="entry name" value="Cation_efflux_TMD_sf"/>
</dbReference>
<evidence type="ECO:0000259" key="9">
    <source>
        <dbReference type="Pfam" id="PF01545"/>
    </source>
</evidence>
<accession>A0A4Y6PM06</accession>
<keyword evidence="4 8" id="KW-0812">Transmembrane</keyword>
<keyword evidence="3" id="KW-0813">Transport</keyword>
<gene>
    <name evidence="11" type="ORF">FIV42_00375</name>
</gene>
<evidence type="ECO:0000256" key="2">
    <source>
        <dbReference type="ARBA" id="ARBA00008114"/>
    </source>
</evidence>
<comment type="subcellular location">
    <subcellularLocation>
        <location evidence="1">Membrane</location>
        <topology evidence="1">Multi-pass membrane protein</topology>
    </subcellularLocation>
</comment>
<dbReference type="InterPro" id="IPR027470">
    <property type="entry name" value="Cation_efflux_CTD"/>
</dbReference>
<evidence type="ECO:0000256" key="7">
    <source>
        <dbReference type="SAM" id="MobiDB-lite"/>
    </source>
</evidence>
<keyword evidence="12" id="KW-1185">Reference proteome</keyword>
<accession>A0A5B8XXX9</accession>
<evidence type="ECO:0000313" key="12">
    <source>
        <dbReference type="Proteomes" id="UP000315995"/>
    </source>
</evidence>
<name>A0A4Y6PM06_PERCE</name>
<dbReference type="AlphaFoldDB" id="A0A4Y6PM06"/>
<dbReference type="Pfam" id="PF01545">
    <property type="entry name" value="Cation_efflux"/>
    <property type="match status" value="1"/>
</dbReference>